<dbReference type="EMBL" id="UINC01067312">
    <property type="protein sequence ID" value="SVB98862.1"/>
    <property type="molecule type" value="Genomic_DNA"/>
</dbReference>
<evidence type="ECO:0008006" key="3">
    <source>
        <dbReference type="Google" id="ProtNLM"/>
    </source>
</evidence>
<gene>
    <name evidence="2" type="ORF">METZ01_LOCUS251716</name>
</gene>
<evidence type="ECO:0000313" key="2">
    <source>
        <dbReference type="EMBL" id="SVB98862.1"/>
    </source>
</evidence>
<protein>
    <recommendedName>
        <fullName evidence="3">Major facilitator superfamily (MFS) profile domain-containing protein</fullName>
    </recommendedName>
</protein>
<keyword evidence="1" id="KW-1133">Transmembrane helix</keyword>
<sequence length="96" mass="10154">MIALVAALAVVSITSSLNWPILAEALRNQGYSESMIGINAAAQFAGIIVVALAAPRIIPALGFFKAIALGMIVLAVTIIALPAFRSFETWLVIRFL</sequence>
<dbReference type="Gene3D" id="1.20.1250.20">
    <property type="entry name" value="MFS general substrate transporter like domains"/>
    <property type="match status" value="1"/>
</dbReference>
<name>A0A382IHW1_9ZZZZ</name>
<organism evidence="2">
    <name type="scientific">marine metagenome</name>
    <dbReference type="NCBI Taxonomy" id="408172"/>
    <lineage>
        <taxon>unclassified sequences</taxon>
        <taxon>metagenomes</taxon>
        <taxon>ecological metagenomes</taxon>
    </lineage>
</organism>
<feature type="transmembrane region" description="Helical" evidence="1">
    <location>
        <begin position="35"/>
        <end position="54"/>
    </location>
</feature>
<feature type="non-terminal residue" evidence="2">
    <location>
        <position position="96"/>
    </location>
</feature>
<keyword evidence="1" id="KW-0472">Membrane</keyword>
<feature type="transmembrane region" description="Helical" evidence="1">
    <location>
        <begin position="66"/>
        <end position="84"/>
    </location>
</feature>
<dbReference type="AlphaFoldDB" id="A0A382IHW1"/>
<evidence type="ECO:0000256" key="1">
    <source>
        <dbReference type="SAM" id="Phobius"/>
    </source>
</evidence>
<proteinExistence type="predicted"/>
<dbReference type="SUPFAM" id="SSF103473">
    <property type="entry name" value="MFS general substrate transporter"/>
    <property type="match status" value="1"/>
</dbReference>
<reference evidence="2" key="1">
    <citation type="submission" date="2018-05" db="EMBL/GenBank/DDBJ databases">
        <authorList>
            <person name="Lanie J.A."/>
            <person name="Ng W.-L."/>
            <person name="Kazmierczak K.M."/>
            <person name="Andrzejewski T.M."/>
            <person name="Davidsen T.M."/>
            <person name="Wayne K.J."/>
            <person name="Tettelin H."/>
            <person name="Glass J.I."/>
            <person name="Rusch D."/>
            <person name="Podicherti R."/>
            <person name="Tsui H.-C.T."/>
            <person name="Winkler M.E."/>
        </authorList>
    </citation>
    <scope>NUCLEOTIDE SEQUENCE</scope>
</reference>
<keyword evidence="1" id="KW-0812">Transmembrane</keyword>
<accession>A0A382IHW1</accession>
<dbReference type="InterPro" id="IPR036259">
    <property type="entry name" value="MFS_trans_sf"/>
</dbReference>